<proteinExistence type="inferred from homology"/>
<dbReference type="InterPro" id="IPR006016">
    <property type="entry name" value="UspA"/>
</dbReference>
<dbReference type="InterPro" id="IPR006015">
    <property type="entry name" value="Universal_stress_UspA"/>
</dbReference>
<name>A0ABQ6LKG4_9RHOB</name>
<dbReference type="PRINTS" id="PR01438">
    <property type="entry name" value="UNVRSLSTRESS"/>
</dbReference>
<reference evidence="3 4" key="1">
    <citation type="submission" date="2023-04" db="EMBL/GenBank/DDBJ databases">
        <title>Marinoamorphus aggregata gen. nov., sp. Nov., isolate from tissue of brittle star Ophioplocus japonicus.</title>
        <authorList>
            <person name="Kawano K."/>
            <person name="Sawayama S."/>
            <person name="Nakagawa S."/>
        </authorList>
    </citation>
    <scope>NUCLEOTIDE SEQUENCE [LARGE SCALE GENOMIC DNA]</scope>
    <source>
        <strain evidence="3 4">NKW23</strain>
    </source>
</reference>
<evidence type="ECO:0000313" key="3">
    <source>
        <dbReference type="EMBL" id="GMG83472.1"/>
    </source>
</evidence>
<sequence length="276" mass="29872">MSYKSLLTYTAHGGQWERRLEHSLDLATALDAHLTVLAFAFAVDLPPYTVADPVGAVLVHPDDTAREDADAHAREIGERIARAGVRGDAEPVVCARPALPRELGDRAKFADLVVLDRPYGEGAAPSEADALEGALFDGDAPVLICPDGFDARNLAGPALIAWNGSREALRAVRRSIPLLRRATSIEIDIYDPPAYQPDPGERMATMLARQGLDVEVSLQRRGGDSTAEAMARRSMETGASLMVMGAYSHSWFREWVLGGVTREVLETVPLPILLSH</sequence>
<accession>A0ABQ6LKG4</accession>
<dbReference type="SUPFAM" id="SSF52402">
    <property type="entry name" value="Adenine nucleotide alpha hydrolases-like"/>
    <property type="match status" value="2"/>
</dbReference>
<evidence type="ECO:0000313" key="4">
    <source>
        <dbReference type="Proteomes" id="UP001239909"/>
    </source>
</evidence>
<dbReference type="RefSeq" id="WP_285672268.1">
    <property type="nucleotide sequence ID" value="NZ_BSYI01000020.1"/>
</dbReference>
<dbReference type="EMBL" id="BSYI01000020">
    <property type="protein sequence ID" value="GMG83472.1"/>
    <property type="molecule type" value="Genomic_DNA"/>
</dbReference>
<organism evidence="3 4">
    <name type="scientific">Paralimibaculum aggregatum</name>
    <dbReference type="NCBI Taxonomy" id="3036245"/>
    <lineage>
        <taxon>Bacteria</taxon>
        <taxon>Pseudomonadati</taxon>
        <taxon>Pseudomonadota</taxon>
        <taxon>Alphaproteobacteria</taxon>
        <taxon>Rhodobacterales</taxon>
        <taxon>Paracoccaceae</taxon>
        <taxon>Paralimibaculum</taxon>
    </lineage>
</organism>
<gene>
    <name evidence="3" type="ORF">LNKW23_26850</name>
</gene>
<comment type="caution">
    <text evidence="3">The sequence shown here is derived from an EMBL/GenBank/DDBJ whole genome shotgun (WGS) entry which is preliminary data.</text>
</comment>
<dbReference type="Proteomes" id="UP001239909">
    <property type="component" value="Unassembled WGS sequence"/>
</dbReference>
<feature type="domain" description="UspA" evidence="2">
    <location>
        <begin position="159"/>
        <end position="274"/>
    </location>
</feature>
<dbReference type="Gene3D" id="3.40.50.12370">
    <property type="match status" value="1"/>
</dbReference>
<dbReference type="CDD" id="cd00293">
    <property type="entry name" value="USP-like"/>
    <property type="match status" value="1"/>
</dbReference>
<protein>
    <submittedName>
        <fullName evidence="3">Universal stress protein</fullName>
    </submittedName>
</protein>
<comment type="similarity">
    <text evidence="1">Belongs to the universal stress protein A family.</text>
</comment>
<dbReference type="Pfam" id="PF00582">
    <property type="entry name" value="Usp"/>
    <property type="match status" value="1"/>
</dbReference>
<evidence type="ECO:0000259" key="2">
    <source>
        <dbReference type="Pfam" id="PF00582"/>
    </source>
</evidence>
<keyword evidence="4" id="KW-1185">Reference proteome</keyword>
<evidence type="ECO:0000256" key="1">
    <source>
        <dbReference type="ARBA" id="ARBA00008791"/>
    </source>
</evidence>